<proteinExistence type="predicted"/>
<organism evidence="3 4">
    <name type="scientific">Microbacterium kribbense</name>
    <dbReference type="NCBI Taxonomy" id="433645"/>
    <lineage>
        <taxon>Bacteria</taxon>
        <taxon>Bacillati</taxon>
        <taxon>Actinomycetota</taxon>
        <taxon>Actinomycetes</taxon>
        <taxon>Micrococcales</taxon>
        <taxon>Microbacteriaceae</taxon>
        <taxon>Microbacterium</taxon>
    </lineage>
</organism>
<name>A0ABP7GDJ1_9MICO</name>
<keyword evidence="4" id="KW-1185">Reference proteome</keyword>
<evidence type="ECO:0000313" key="3">
    <source>
        <dbReference type="EMBL" id="GAA3758227.1"/>
    </source>
</evidence>
<gene>
    <name evidence="3" type="ORF">GCM10022240_08720</name>
</gene>
<dbReference type="Pfam" id="PF25837">
    <property type="entry name" value="Apionate_lact_N"/>
    <property type="match status" value="1"/>
</dbReference>
<dbReference type="EMBL" id="BAABAF010000002">
    <property type="protein sequence ID" value="GAA3758227.1"/>
    <property type="molecule type" value="Genomic_DNA"/>
</dbReference>
<dbReference type="Pfam" id="PF25838">
    <property type="entry name" value="Apionate_lact_M"/>
    <property type="match status" value="1"/>
</dbReference>
<sequence length="581" mass="60572">MSWLADHPLWRGGHWSFELRGDEIADLAFGGRPVLRSIRAVARDEDWHTPTMVVDAVDDATPGRLALQLRSDGFGADLRGTLVVVAAADAFEVELELRAHDEFWTNRTGLVVLHPPHLAGSPLAVTHPDGTVQHTAFPQQISPHQPAYEIAGLRWQDAGTEVALRLGGDVFEMEDQRNWTDASFKTYNRPLALPFPYRLATGEVIAQTLQVRARARAAAAAPAGPDARITLAAGGTFPALGVGAATAPDPAPAFDVGTGPVLVELDLRTPNWPAALRRAADAARQLDVRFVLGGSGAAAGAPGGALGDGVRALTGLPVVRVAAFQPDGPAQHVSDHDATDALRAALDAAGLDIPVVGGARSHFTELNREHDRLPRDLAGIVFSMTPLFHSTATEQLVEAVAIQRLVAQQAVSLAGGVAVHVGPVTLRAHFNDVATTPPPSSGATDLAEGYGTALIDADDERYDAPELAAWTIASAAALAVPGVATVTYFEQWGPRGPVRADGSARPVAAALAALGALRGAALLHGDSPDGLVWAVGGVSREGATTVLAANLDRIERTLTVVTPTGEASVVLAPGGWRQVGD</sequence>
<dbReference type="Proteomes" id="UP001500540">
    <property type="component" value="Unassembled WGS sequence"/>
</dbReference>
<dbReference type="InterPro" id="IPR058787">
    <property type="entry name" value="ApnL_M"/>
</dbReference>
<feature type="domain" description="D-apionate lactonase TIM barrel" evidence="2">
    <location>
        <begin position="254"/>
        <end position="519"/>
    </location>
</feature>
<protein>
    <submittedName>
        <fullName evidence="3">Uncharacterized protein</fullName>
    </submittedName>
</protein>
<evidence type="ECO:0000259" key="2">
    <source>
        <dbReference type="Pfam" id="PF25838"/>
    </source>
</evidence>
<dbReference type="RefSeq" id="WP_344780923.1">
    <property type="nucleotide sequence ID" value="NZ_BAABAF010000002.1"/>
</dbReference>
<evidence type="ECO:0000313" key="4">
    <source>
        <dbReference type="Proteomes" id="UP001500540"/>
    </source>
</evidence>
<feature type="domain" description="D-apionate lactonase N-terminal" evidence="1">
    <location>
        <begin position="10"/>
        <end position="214"/>
    </location>
</feature>
<evidence type="ECO:0000259" key="1">
    <source>
        <dbReference type="Pfam" id="PF25837"/>
    </source>
</evidence>
<comment type="caution">
    <text evidence="3">The sequence shown here is derived from an EMBL/GenBank/DDBJ whole genome shotgun (WGS) entry which is preliminary data.</text>
</comment>
<dbReference type="InterPro" id="IPR058788">
    <property type="entry name" value="ApnL_N"/>
</dbReference>
<reference evidence="4" key="1">
    <citation type="journal article" date="2019" name="Int. J. Syst. Evol. Microbiol.">
        <title>The Global Catalogue of Microorganisms (GCM) 10K type strain sequencing project: providing services to taxonomists for standard genome sequencing and annotation.</title>
        <authorList>
            <consortium name="The Broad Institute Genomics Platform"/>
            <consortium name="The Broad Institute Genome Sequencing Center for Infectious Disease"/>
            <person name="Wu L."/>
            <person name="Ma J."/>
        </authorList>
    </citation>
    <scope>NUCLEOTIDE SEQUENCE [LARGE SCALE GENOMIC DNA]</scope>
    <source>
        <strain evidence="4">JCM 16950</strain>
    </source>
</reference>
<accession>A0ABP7GDJ1</accession>